<evidence type="ECO:0000256" key="11">
    <source>
        <dbReference type="ARBA" id="ARBA00029993"/>
    </source>
</evidence>
<reference evidence="15 16" key="2">
    <citation type="submission" date="2016-02" db="EMBL/GenBank/DDBJ databases">
        <authorList>
            <consortium name="Pathogen Informatics"/>
        </authorList>
    </citation>
    <scope>NUCLEOTIDE SEQUENCE [LARGE SCALE GENOMIC DNA]</scope>
    <source>
        <strain evidence="15 16">2842STDY5881531</strain>
    </source>
</reference>
<dbReference type="GO" id="GO:0009098">
    <property type="term" value="P:L-leucine biosynthetic process"/>
    <property type="evidence" value="ECO:0007669"/>
    <property type="project" value="UniProtKB-UniRule"/>
</dbReference>
<comment type="cofactor">
    <cofactor evidence="12">
        <name>Mn(2+)</name>
        <dbReference type="ChEBI" id="CHEBI:29035"/>
    </cofactor>
</comment>
<dbReference type="EMBL" id="CP012393">
    <property type="protein sequence ID" value="ANW91575.1"/>
    <property type="molecule type" value="Genomic_DNA"/>
</dbReference>
<reference evidence="14 17" key="1">
    <citation type="submission" date="2015-07" db="EMBL/GenBank/DDBJ databases">
        <title>Comparative genome sequencing reveals within-host evolution of Neisseria meningitidis during.</title>
        <authorList>
            <person name="Klughammer J."/>
            <person name="Dittrich M."/>
            <person name="Mueller T."/>
            <person name="Blom J."/>
            <person name="Goesmann A."/>
            <person name="Vogel U."/>
            <person name="Frosch M."/>
            <person name="Bock C."/>
            <person name="Schoen C."/>
        </authorList>
    </citation>
    <scope>NUCLEOTIDE SEQUENCE [LARGE SCALE GENOMIC DNA]</scope>
    <source>
        <strain evidence="14 17">DE8555</strain>
    </source>
</reference>
<keyword evidence="6 12" id="KW-0028">Amino-acid biosynthesis</keyword>
<proteinExistence type="inferred from homology"/>
<dbReference type="InterPro" id="IPR013785">
    <property type="entry name" value="Aldolase_TIM"/>
</dbReference>
<dbReference type="FunFam" id="3.30.160.270:FF:000003">
    <property type="entry name" value="2-isopropylmalate synthase"/>
    <property type="match status" value="1"/>
</dbReference>
<evidence type="ECO:0000259" key="13">
    <source>
        <dbReference type="PROSITE" id="PS50991"/>
    </source>
</evidence>
<feature type="binding site" evidence="12">
    <location>
        <position position="320"/>
    </location>
    <ligand>
        <name>Mn(2+)</name>
        <dbReference type="ChEBI" id="CHEBI:29035"/>
    </ligand>
</feature>
<feature type="binding site" evidence="12">
    <location>
        <position position="284"/>
    </location>
    <ligand>
        <name>Mn(2+)</name>
        <dbReference type="ChEBI" id="CHEBI:29035"/>
    </ligand>
</feature>
<comment type="similarity">
    <text evidence="2 12">Belongs to the alpha-IPM synthase/homocitrate synthase family. LeuA type 1 subfamily.</text>
</comment>
<dbReference type="HAMAP" id="MF_01025">
    <property type="entry name" value="LeuA_type1"/>
    <property type="match status" value="1"/>
</dbReference>
<evidence type="ECO:0000256" key="5">
    <source>
        <dbReference type="ARBA" id="ARBA00022430"/>
    </source>
</evidence>
<organism evidence="15 16">
    <name type="scientific">Neisseria meningitidis</name>
    <dbReference type="NCBI Taxonomy" id="487"/>
    <lineage>
        <taxon>Bacteria</taxon>
        <taxon>Pseudomonadati</taxon>
        <taxon>Pseudomonadota</taxon>
        <taxon>Betaproteobacteria</taxon>
        <taxon>Neisseriales</taxon>
        <taxon>Neisseriaceae</taxon>
        <taxon>Neisseria</taxon>
    </lineage>
</organism>
<gene>
    <name evidence="12 15" type="primary">leuA</name>
    <name evidence="14" type="ORF">DE8555_1014</name>
    <name evidence="15" type="ORF">ERS514851_01458</name>
</gene>
<dbReference type="NCBIfam" id="TIGR00973">
    <property type="entry name" value="leuA_bact"/>
    <property type="match status" value="1"/>
</dbReference>
<evidence type="ECO:0000256" key="10">
    <source>
        <dbReference type="ARBA" id="ARBA00023304"/>
    </source>
</evidence>
<dbReference type="PANTHER" id="PTHR10277:SF9">
    <property type="entry name" value="2-ISOPROPYLMALATE SYNTHASE 1, CHLOROPLASTIC-RELATED"/>
    <property type="match status" value="1"/>
</dbReference>
<keyword evidence="9 12" id="KW-0464">Manganese</keyword>
<evidence type="ECO:0000256" key="6">
    <source>
        <dbReference type="ARBA" id="ARBA00022605"/>
    </source>
</evidence>
<dbReference type="Pfam" id="PF00682">
    <property type="entry name" value="HMGL-like"/>
    <property type="match status" value="1"/>
</dbReference>
<dbReference type="FunFam" id="1.10.238.260:FF:000001">
    <property type="entry name" value="2-isopropylmalate synthase"/>
    <property type="match status" value="1"/>
</dbReference>
<dbReference type="Proteomes" id="UP000069876">
    <property type="component" value="Unassembled WGS sequence"/>
</dbReference>
<comment type="catalytic activity">
    <reaction evidence="12">
        <text>3-methyl-2-oxobutanoate + acetyl-CoA + H2O = (2S)-2-isopropylmalate + CoA + H(+)</text>
        <dbReference type="Rhea" id="RHEA:21524"/>
        <dbReference type="ChEBI" id="CHEBI:1178"/>
        <dbReference type="ChEBI" id="CHEBI:11851"/>
        <dbReference type="ChEBI" id="CHEBI:15377"/>
        <dbReference type="ChEBI" id="CHEBI:15378"/>
        <dbReference type="ChEBI" id="CHEBI:57287"/>
        <dbReference type="ChEBI" id="CHEBI:57288"/>
        <dbReference type="EC" id="2.3.3.13"/>
    </reaction>
</comment>
<dbReference type="Proteomes" id="UP000092966">
    <property type="component" value="Chromosome"/>
</dbReference>
<accession>A0AAD2KNQ1</accession>
<dbReference type="NCBIfam" id="NF002086">
    <property type="entry name" value="PRK00915.1-3"/>
    <property type="match status" value="1"/>
</dbReference>
<dbReference type="PROSITE" id="PS00816">
    <property type="entry name" value="AIPM_HOMOCIT_SYNTH_2"/>
    <property type="match status" value="1"/>
</dbReference>
<dbReference type="CDD" id="cd07940">
    <property type="entry name" value="DRE_TIM_IPMS"/>
    <property type="match status" value="1"/>
</dbReference>
<keyword evidence="7 12" id="KW-0808">Transferase</keyword>
<dbReference type="PROSITE" id="PS00815">
    <property type="entry name" value="AIPM_HOMOCIT_SYNTH_1"/>
    <property type="match status" value="1"/>
</dbReference>
<comment type="function">
    <text evidence="12">Catalyzes the condensation of the acetyl group of acetyl-CoA with 3-methyl-2-oxobutanoate (2-ketoisovalerate) to form 3-carboxy-3-hydroxy-4-methylpentanoate (2-isopropylmalate).</text>
</comment>
<dbReference type="InterPro" id="IPR054691">
    <property type="entry name" value="LeuA/HCS_post-cat"/>
</dbReference>
<dbReference type="RefSeq" id="WP_002223810.1">
    <property type="nucleotide sequence ID" value="NZ_CP009420.1"/>
</dbReference>
<keyword evidence="12" id="KW-0963">Cytoplasm</keyword>
<feature type="binding site" evidence="12">
    <location>
        <position position="96"/>
    </location>
    <ligand>
        <name>Mn(2+)</name>
        <dbReference type="ChEBI" id="CHEBI:29035"/>
    </ligand>
</feature>
<feature type="binding site" evidence="12">
    <location>
        <position position="286"/>
    </location>
    <ligand>
        <name>Mn(2+)</name>
        <dbReference type="ChEBI" id="CHEBI:29035"/>
    </ligand>
</feature>
<evidence type="ECO:0000313" key="14">
    <source>
        <dbReference type="EMBL" id="ANW91575.1"/>
    </source>
</evidence>
<dbReference type="GO" id="GO:0003852">
    <property type="term" value="F:2-isopropylmalate synthase activity"/>
    <property type="evidence" value="ECO:0007669"/>
    <property type="project" value="UniProtKB-UniRule"/>
</dbReference>
<evidence type="ECO:0000256" key="12">
    <source>
        <dbReference type="HAMAP-Rule" id="MF_01025"/>
    </source>
</evidence>
<dbReference type="SUPFAM" id="SSF110921">
    <property type="entry name" value="2-isopropylmalate synthase LeuA, allosteric (dimerisation) domain"/>
    <property type="match status" value="1"/>
</dbReference>
<keyword evidence="15" id="KW-0012">Acyltransferase</keyword>
<dbReference type="NCBIfam" id="NF002087">
    <property type="entry name" value="PRK00915.1-4"/>
    <property type="match status" value="1"/>
</dbReference>
<evidence type="ECO:0000256" key="4">
    <source>
        <dbReference type="ARBA" id="ARBA00018198"/>
    </source>
</evidence>
<dbReference type="InterPro" id="IPR013709">
    <property type="entry name" value="2-isopropylmalate_synth_dimer"/>
</dbReference>
<dbReference type="PANTHER" id="PTHR10277">
    <property type="entry name" value="HOMOCITRATE SYNTHASE-RELATED"/>
    <property type="match status" value="1"/>
</dbReference>
<keyword evidence="8 12" id="KW-0479">Metal-binding</keyword>
<evidence type="ECO:0000256" key="8">
    <source>
        <dbReference type="ARBA" id="ARBA00022723"/>
    </source>
</evidence>
<evidence type="ECO:0000256" key="2">
    <source>
        <dbReference type="ARBA" id="ARBA00009396"/>
    </source>
</evidence>
<dbReference type="InterPro" id="IPR050073">
    <property type="entry name" value="2-IPM_HCS-like"/>
</dbReference>
<evidence type="ECO:0000313" key="16">
    <source>
        <dbReference type="Proteomes" id="UP000069876"/>
    </source>
</evidence>
<dbReference type="InterPro" id="IPR059216">
    <property type="entry name" value="LeuA_carph_isopro_dom"/>
</dbReference>
<keyword evidence="10 12" id="KW-0100">Branched-chain amino acid biosynthesis</keyword>
<dbReference type="InterPro" id="IPR005671">
    <property type="entry name" value="LeuA_bact_synth"/>
</dbReference>
<feature type="domain" description="Pyruvate carboxyltransferase" evidence="13">
    <location>
        <begin position="87"/>
        <end position="349"/>
    </location>
</feature>
<comment type="subunit">
    <text evidence="12">Homodimer.</text>
</comment>
<comment type="pathway">
    <text evidence="1 12">Amino-acid biosynthesis; L-leucine biosynthesis; L-leucine from 3-methyl-2-oxobutanoate: step 1/4.</text>
</comment>
<dbReference type="InterPro" id="IPR000891">
    <property type="entry name" value="PYR_CT"/>
</dbReference>
<dbReference type="SUPFAM" id="SSF51569">
    <property type="entry name" value="Aldolase"/>
    <property type="match status" value="1"/>
</dbReference>
<dbReference type="GO" id="GO:0003985">
    <property type="term" value="F:acetyl-CoA C-acetyltransferase activity"/>
    <property type="evidence" value="ECO:0007669"/>
    <property type="project" value="UniProtKB-UniRule"/>
</dbReference>
<evidence type="ECO:0000256" key="9">
    <source>
        <dbReference type="ARBA" id="ARBA00023211"/>
    </source>
</evidence>
<dbReference type="Pfam" id="PF22617">
    <property type="entry name" value="HCS_D2"/>
    <property type="match status" value="1"/>
</dbReference>
<feature type="region of interest" description="Regulatory domain" evidence="12">
    <location>
        <begin position="475"/>
        <end position="597"/>
    </location>
</feature>
<dbReference type="GO" id="GO:0005829">
    <property type="term" value="C:cytosol"/>
    <property type="evidence" value="ECO:0007669"/>
    <property type="project" value="TreeGrafter"/>
</dbReference>
<dbReference type="Gene3D" id="3.20.20.70">
    <property type="entry name" value="Aldolase class I"/>
    <property type="match status" value="1"/>
</dbReference>
<evidence type="ECO:0000256" key="1">
    <source>
        <dbReference type="ARBA" id="ARBA00004689"/>
    </source>
</evidence>
<protein>
    <recommendedName>
        <fullName evidence="4 12">2-isopropylmalate synthase</fullName>
        <ecNumber evidence="3 12">2.3.3.13</ecNumber>
    </recommendedName>
    <alternativeName>
        <fullName evidence="11 12">Alpha-IPM synthase</fullName>
    </alternativeName>
    <alternativeName>
        <fullName evidence="12">Alpha-isopropylmalate synthase</fullName>
    </alternativeName>
</protein>
<dbReference type="FunFam" id="3.20.20.70:FF:000010">
    <property type="entry name" value="2-isopropylmalate synthase"/>
    <property type="match status" value="1"/>
</dbReference>
<dbReference type="Gene3D" id="3.30.160.270">
    <property type="match status" value="1"/>
</dbReference>
<evidence type="ECO:0000313" key="15">
    <source>
        <dbReference type="EMBL" id="CWU16561.1"/>
    </source>
</evidence>
<dbReference type="PROSITE" id="PS50991">
    <property type="entry name" value="PYR_CT"/>
    <property type="match status" value="1"/>
</dbReference>
<evidence type="ECO:0000256" key="7">
    <source>
        <dbReference type="ARBA" id="ARBA00022679"/>
    </source>
</evidence>
<dbReference type="NCBIfam" id="NF046037">
    <property type="entry name" value="carphisopro"/>
    <property type="match status" value="1"/>
</dbReference>
<dbReference type="InterPro" id="IPR002034">
    <property type="entry name" value="AIPM/Hcit_synth_CS"/>
</dbReference>
<dbReference type="GO" id="GO:0030145">
    <property type="term" value="F:manganese ion binding"/>
    <property type="evidence" value="ECO:0007669"/>
    <property type="project" value="UniProtKB-UniRule"/>
</dbReference>
<name>A0AAD2KNQ1_NEIME</name>
<evidence type="ECO:0000256" key="3">
    <source>
        <dbReference type="ARBA" id="ARBA00012973"/>
    </source>
</evidence>
<dbReference type="EC" id="2.3.3.13" evidence="3 12"/>
<dbReference type="AlphaFoldDB" id="A0AAD2KNQ1"/>
<dbReference type="SMART" id="SM00917">
    <property type="entry name" value="LeuA_dimer"/>
    <property type="match status" value="1"/>
</dbReference>
<dbReference type="InterPro" id="IPR036230">
    <property type="entry name" value="LeuA_allosteric_dom_sf"/>
</dbReference>
<evidence type="ECO:0000313" key="17">
    <source>
        <dbReference type="Proteomes" id="UP000092966"/>
    </source>
</evidence>
<dbReference type="EMBL" id="FFEF01000017">
    <property type="protein sequence ID" value="CWU16561.1"/>
    <property type="molecule type" value="Genomic_DNA"/>
</dbReference>
<keyword evidence="5 12" id="KW-0432">Leucine biosynthesis</keyword>
<dbReference type="Pfam" id="PF08502">
    <property type="entry name" value="LeuA_dimer"/>
    <property type="match status" value="1"/>
</dbReference>
<dbReference type="Gene3D" id="1.10.238.260">
    <property type="match status" value="1"/>
</dbReference>
<sequence length="597" mass="64289">MQLDIDRLVAYFGGVNALAEALKQHDPENAATTAAIYKWRTRGSLPLAQLQKLTALAESQGRPLDLNAFLQKNESLERTEMTQANRVIIFDTTLRDGEQSPGAAMTKEEKIRVARQLEKLGVDIIEAGFAAASPGDFEAVNAIAKTITKSTVCSLSRAIERDIRQAGEAVAPAPKKRIHTFIATSPIHMEYKLKMKPKQVIEAAVKAVKIAREYTDDVEFSCEDALRSEIDFLAEICGAVIEAGATTINIPDTVGYSIPYKTEEFFRELIVKTPNGGKVVWSAHCHNDLGLAVANSLAALKGGARQVECTVNGLGERAGNASVEEIVMALKVRHDLFGLETGIDTTQIVPSSKLVSTITGYPVQPNKAIVGANAFSHESGIHQDGVLKHRETYEIMSAESVGWATNRLSLGKLSGRNAFKTKLADLGIELESEEALNAAFARFKELADKKREIFDEDLHALVSDEMGSMNAESYKFISQKISTETGEEPRADIVFSIKGEEKRASATGSGPVDAIFKAIESVAQSGATLQIYSVNAVTQGTESQGETSVRLARGNRVVNGQGADTDVLVATAKAYLSALSKLEFSAAKPKAQGSGTI</sequence>